<keyword evidence="3" id="KW-1185">Reference proteome</keyword>
<feature type="compositionally biased region" description="Polar residues" evidence="1">
    <location>
        <begin position="106"/>
        <end position="133"/>
    </location>
</feature>
<evidence type="ECO:0000313" key="2">
    <source>
        <dbReference type="EMBL" id="OIW25167.1"/>
    </source>
</evidence>
<feature type="region of interest" description="Disordered" evidence="1">
    <location>
        <begin position="91"/>
        <end position="169"/>
    </location>
</feature>
<proteinExistence type="predicted"/>
<gene>
    <name evidence="2" type="ORF">CONLIGDRAFT_673310</name>
</gene>
<evidence type="ECO:0000256" key="1">
    <source>
        <dbReference type="SAM" id="MobiDB-lite"/>
    </source>
</evidence>
<dbReference type="InParanoid" id="A0A1J7IBU3"/>
<feature type="compositionally biased region" description="Polar residues" evidence="1">
    <location>
        <begin position="383"/>
        <end position="405"/>
    </location>
</feature>
<name>A0A1J7IBU3_9PEZI</name>
<dbReference type="Proteomes" id="UP000182658">
    <property type="component" value="Unassembled WGS sequence"/>
</dbReference>
<feature type="compositionally biased region" description="Polar residues" evidence="1">
    <location>
        <begin position="156"/>
        <end position="166"/>
    </location>
</feature>
<feature type="compositionally biased region" description="Basic and acidic residues" evidence="1">
    <location>
        <begin position="435"/>
        <end position="446"/>
    </location>
</feature>
<dbReference type="AlphaFoldDB" id="A0A1J7IBU3"/>
<feature type="compositionally biased region" description="Basic and acidic residues" evidence="1">
    <location>
        <begin position="360"/>
        <end position="380"/>
    </location>
</feature>
<organism evidence="2 3">
    <name type="scientific">Coniochaeta ligniaria NRRL 30616</name>
    <dbReference type="NCBI Taxonomy" id="1408157"/>
    <lineage>
        <taxon>Eukaryota</taxon>
        <taxon>Fungi</taxon>
        <taxon>Dikarya</taxon>
        <taxon>Ascomycota</taxon>
        <taxon>Pezizomycotina</taxon>
        <taxon>Sordariomycetes</taxon>
        <taxon>Sordariomycetidae</taxon>
        <taxon>Coniochaetales</taxon>
        <taxon>Coniochaetaceae</taxon>
        <taxon>Coniochaeta</taxon>
    </lineage>
</organism>
<protein>
    <submittedName>
        <fullName evidence="2">Uncharacterized protein</fullName>
    </submittedName>
</protein>
<feature type="region of interest" description="Disordered" evidence="1">
    <location>
        <begin position="360"/>
        <end position="446"/>
    </location>
</feature>
<evidence type="ECO:0000313" key="3">
    <source>
        <dbReference type="Proteomes" id="UP000182658"/>
    </source>
</evidence>
<reference evidence="2 3" key="1">
    <citation type="submission" date="2016-10" db="EMBL/GenBank/DDBJ databases">
        <title>Draft genome sequence of Coniochaeta ligniaria NRRL30616, a lignocellulolytic fungus for bioabatement of inhibitors in plant biomass hydrolysates.</title>
        <authorList>
            <consortium name="DOE Joint Genome Institute"/>
            <person name="Jimenez D.J."/>
            <person name="Hector R.E."/>
            <person name="Riley R."/>
            <person name="Sun H."/>
            <person name="Grigoriev I.V."/>
            <person name="Van Elsas J.D."/>
            <person name="Nichols N.N."/>
        </authorList>
    </citation>
    <scope>NUCLEOTIDE SEQUENCE [LARGE SCALE GENOMIC DNA]</scope>
    <source>
        <strain evidence="2 3">NRRL 30616</strain>
    </source>
</reference>
<dbReference type="EMBL" id="KV875102">
    <property type="protein sequence ID" value="OIW25167.1"/>
    <property type="molecule type" value="Genomic_DNA"/>
</dbReference>
<sequence length="446" mass="49581">MAPSIRTIELFPQDTLLRWIEASDRDSRVKTFQIIDSLSLYYYKNSVMPTVHVFAFAHDQAGIAIFIEGFLKSHSSTPKVFAKAMNSITELRPQGDPLPRLDPQITGFTTSKATPSLSATKADTPSVTMSRQSKPAKAQRGGPSTAEQPKQRPNAAENTSGDSSDGFQDYMGRENELLEMNNKRGKTADVPDCQDCPRTPAERQLLAGKLVDAMVNYEAIVEKPIAAKTRRKSSAANQDEEASAFEDNYRVKRIKNTSKEELDILARKVLCYIKDAQEGNIFLPDRYGKQVEYTTYPTFMARYEKVLEALKFSKALVDDLMNWDHARRLVAAPDKEYQRKKMNKSGNDKKTVQLKAGIKALKETKNKPLDDKNKPLDDHTVASPASGSSPTSDDAQQAANDQLSMEATMAAEEDKGSDAMSISSTTGEDDDERSAEEKQEIIEISE</sequence>
<accession>A0A1J7IBU3</accession>
<dbReference type="OrthoDB" id="4851482at2759"/>
<dbReference type="STRING" id="1408157.A0A1J7IBU3"/>